<sequence length="262" mass="30101">NNKDHARVVPIIEGKNFVAADMRQNRVSPGRTATFEVEFEGGYNPINYIFELALVANGRFRISRSSVFVPVDVKEPRFDYRIVRKYLPSGTVFQGQKIQGTVVLQNTGNTKWFNYGDNPIRMGTEVLRDRRSLLVKKHATRVAHLVESEVRPGQNGTFYFDLDVPANYEGRIRERFSPVIENIRWLDDRGMGFEVLVRRPRHAASITNKTKVPSMLPGEMKKIELTMENRGDLPWHQDNMKVSILAWGLKSFKNALVPLREV</sequence>
<proteinExistence type="predicted"/>
<comment type="caution">
    <text evidence="1">The sequence shown here is derived from an EMBL/GenBank/DDBJ whole genome shotgun (WGS) entry which is preliminary data.</text>
</comment>
<dbReference type="InterPro" id="IPR013783">
    <property type="entry name" value="Ig-like_fold"/>
</dbReference>
<dbReference type="AlphaFoldDB" id="X0WS23"/>
<feature type="non-terminal residue" evidence="1">
    <location>
        <position position="262"/>
    </location>
</feature>
<accession>X0WS23</accession>
<dbReference type="EMBL" id="BARS01030989">
    <property type="protein sequence ID" value="GAG27343.1"/>
    <property type="molecule type" value="Genomic_DNA"/>
</dbReference>
<protein>
    <submittedName>
        <fullName evidence="1">Uncharacterized protein</fullName>
    </submittedName>
</protein>
<evidence type="ECO:0000313" key="1">
    <source>
        <dbReference type="EMBL" id="GAG27343.1"/>
    </source>
</evidence>
<dbReference type="Gene3D" id="2.60.40.10">
    <property type="entry name" value="Immunoglobulins"/>
    <property type="match status" value="1"/>
</dbReference>
<name>X0WS23_9ZZZZ</name>
<gene>
    <name evidence="1" type="ORF">S01H1_48267</name>
</gene>
<feature type="non-terminal residue" evidence="1">
    <location>
        <position position="1"/>
    </location>
</feature>
<reference evidence="1" key="1">
    <citation type="journal article" date="2014" name="Front. Microbiol.">
        <title>High frequency of phylogenetically diverse reductive dehalogenase-homologous genes in deep subseafloor sedimentary metagenomes.</title>
        <authorList>
            <person name="Kawai M."/>
            <person name="Futagami T."/>
            <person name="Toyoda A."/>
            <person name="Takaki Y."/>
            <person name="Nishi S."/>
            <person name="Hori S."/>
            <person name="Arai W."/>
            <person name="Tsubouchi T."/>
            <person name="Morono Y."/>
            <person name="Uchiyama I."/>
            <person name="Ito T."/>
            <person name="Fujiyama A."/>
            <person name="Inagaki F."/>
            <person name="Takami H."/>
        </authorList>
    </citation>
    <scope>NUCLEOTIDE SEQUENCE</scope>
    <source>
        <strain evidence="1">Expedition CK06-06</strain>
    </source>
</reference>
<organism evidence="1">
    <name type="scientific">marine sediment metagenome</name>
    <dbReference type="NCBI Taxonomy" id="412755"/>
    <lineage>
        <taxon>unclassified sequences</taxon>
        <taxon>metagenomes</taxon>
        <taxon>ecological metagenomes</taxon>
    </lineage>
</organism>